<organism evidence="2 3">
    <name type="scientific">Araneus ventricosus</name>
    <name type="common">Orbweaver spider</name>
    <name type="synonym">Epeira ventricosa</name>
    <dbReference type="NCBI Taxonomy" id="182803"/>
    <lineage>
        <taxon>Eukaryota</taxon>
        <taxon>Metazoa</taxon>
        <taxon>Ecdysozoa</taxon>
        <taxon>Arthropoda</taxon>
        <taxon>Chelicerata</taxon>
        <taxon>Arachnida</taxon>
        <taxon>Araneae</taxon>
        <taxon>Araneomorphae</taxon>
        <taxon>Entelegynae</taxon>
        <taxon>Araneoidea</taxon>
        <taxon>Araneidae</taxon>
        <taxon>Araneus</taxon>
    </lineage>
</organism>
<keyword evidence="3" id="KW-1185">Reference proteome</keyword>
<dbReference type="PANTHER" id="PTHR36688">
    <property type="entry name" value="ENDO/EXONUCLEASE/PHOSPHATASE DOMAIN-CONTAINING PROTEIN"/>
    <property type="match status" value="1"/>
</dbReference>
<evidence type="ECO:0000313" key="3">
    <source>
        <dbReference type="Proteomes" id="UP000499080"/>
    </source>
</evidence>
<dbReference type="AlphaFoldDB" id="A0A4Y1ZWH0"/>
<evidence type="ECO:0000259" key="1">
    <source>
        <dbReference type="PROSITE" id="PS50878"/>
    </source>
</evidence>
<dbReference type="Pfam" id="PF00078">
    <property type="entry name" value="RVT_1"/>
    <property type="match status" value="2"/>
</dbReference>
<dbReference type="PROSITE" id="PS50878">
    <property type="entry name" value="RT_POL"/>
    <property type="match status" value="1"/>
</dbReference>
<comment type="caution">
    <text evidence="2">The sequence shown here is derived from an EMBL/GenBank/DDBJ whole genome shotgun (WGS) entry which is preliminary data.</text>
</comment>
<reference evidence="2 3" key="1">
    <citation type="journal article" date="2019" name="Sci. Rep.">
        <title>Orb-weaving spider Araneus ventricosus genome elucidates the spidroin gene catalogue.</title>
        <authorList>
            <person name="Kono N."/>
            <person name="Nakamura H."/>
            <person name="Ohtoshi R."/>
            <person name="Moran D.A.P."/>
            <person name="Shinohara A."/>
            <person name="Yoshida Y."/>
            <person name="Fujiwara M."/>
            <person name="Mori M."/>
            <person name="Tomita M."/>
            <person name="Arakawa K."/>
        </authorList>
    </citation>
    <scope>NUCLEOTIDE SEQUENCE [LARGE SCALE GENOMIC DNA]</scope>
</reference>
<feature type="domain" description="Reverse transcriptase" evidence="1">
    <location>
        <begin position="223"/>
        <end position="444"/>
    </location>
</feature>
<dbReference type="CDD" id="cd01650">
    <property type="entry name" value="RT_nLTR_like"/>
    <property type="match status" value="1"/>
</dbReference>
<keyword evidence="2" id="KW-0548">Nucleotidyltransferase</keyword>
<dbReference type="Proteomes" id="UP000499080">
    <property type="component" value="Unassembled WGS sequence"/>
</dbReference>
<dbReference type="GO" id="GO:0003964">
    <property type="term" value="F:RNA-directed DNA polymerase activity"/>
    <property type="evidence" value="ECO:0007669"/>
    <property type="project" value="UniProtKB-KW"/>
</dbReference>
<dbReference type="EMBL" id="BGPR01078726">
    <property type="protein sequence ID" value="GBL71720.1"/>
    <property type="molecule type" value="Genomic_DNA"/>
</dbReference>
<keyword evidence="2" id="KW-0808">Transferase</keyword>
<dbReference type="InterPro" id="IPR000477">
    <property type="entry name" value="RT_dom"/>
</dbReference>
<name>A0A4Y1ZWH0_ARAVE</name>
<proteinExistence type="predicted"/>
<dbReference type="InterPro" id="IPR052560">
    <property type="entry name" value="RdDP_mobile_element"/>
</dbReference>
<accession>A0A4Y1ZWH0</accession>
<dbReference type="PANTHER" id="PTHR36688:SF1">
    <property type="entry name" value="ENDONUCLEASE_EXONUCLEASE_PHOSPHATASE DOMAIN-CONTAINING PROTEIN"/>
    <property type="match status" value="1"/>
</dbReference>
<dbReference type="SUPFAM" id="SSF56672">
    <property type="entry name" value="DNA/RNA polymerases"/>
    <property type="match status" value="1"/>
</dbReference>
<dbReference type="OrthoDB" id="10050074at2759"/>
<evidence type="ECO:0000313" key="2">
    <source>
        <dbReference type="EMBL" id="GBL71720.1"/>
    </source>
</evidence>
<keyword evidence="2" id="KW-0695">RNA-directed DNA polymerase</keyword>
<dbReference type="InterPro" id="IPR043502">
    <property type="entry name" value="DNA/RNA_pol_sf"/>
</dbReference>
<sequence length="466" mass="53955">MDTEVEIDEAIQKFTCCITSAINLSTRTKVISGPFRQLPKEILTKIKIKNRLRKLYQITFFRPYKRKAYKLQKEIQKDIETYDNNRWKETIMDINPEDNTLYEMNRKLLKKFIPTPPILDTDGIKYTPLGKANAFKHSLEKSFQENPEPYCNLHINEVNNSINSYFNNLATSSTPDIISSQEVINLIKKINPRKATGPDGVPNKAIRMLTLNVVTHLTKIFNKCLILQHFPDAWKIAHVLMFPKPNQNRKHPGSYRPISLLSNIGKLYGKILLKRLNDNCYSNNIIPEEQFGFRDKHSCTHQLLRVTNKIVEGFNIKHYTGGVFLDVIGNIQAGTPQGSSLSPTLYNIFNSDFPRNDKVLNCLFADDSAILTQGSNTRFIIKTLQSQLECIEYWCTKWRVAINTDKTKAILFRKGHSRKVLKTLSFMEEDLPWENQVKYLGLILDSKLSFRQHAKYNSDKFWNKSI</sequence>
<gene>
    <name evidence="2" type="primary">pol_568</name>
    <name evidence="2" type="ORF">AVEN_236060_1</name>
</gene>
<protein>
    <submittedName>
        <fullName evidence="2">RNA-directed DNA polymerase from mobile element jockey</fullName>
    </submittedName>
</protein>